<dbReference type="HOGENOM" id="CLU_097784_1_0_1"/>
<reference evidence="3" key="3">
    <citation type="submission" date="2018-07" db="EMBL/GenBank/DDBJ databases">
        <title>WGS assembly of Glycine max.</title>
        <authorList>
            <person name="Schmutz J."/>
            <person name="Cannon S."/>
            <person name="Schlueter J."/>
            <person name="Ma J."/>
            <person name="Mitros T."/>
            <person name="Nelson W."/>
            <person name="Hyten D."/>
            <person name="Song Q."/>
            <person name="Thelen J."/>
            <person name="Cheng J."/>
            <person name="Xu D."/>
            <person name="Hellsten U."/>
            <person name="May G."/>
            <person name="Yu Y."/>
            <person name="Sakurai T."/>
            <person name="Umezawa T."/>
            <person name="Bhattacharyya M."/>
            <person name="Sandhu D."/>
            <person name="Valliyodan B."/>
            <person name="Lindquist E."/>
            <person name="Peto M."/>
            <person name="Grant D."/>
            <person name="Shu S."/>
            <person name="Goodstein D."/>
            <person name="Barry K."/>
            <person name="Futrell-Griggs M."/>
            <person name="Abernathy B."/>
            <person name="Du J."/>
            <person name="Tian Z."/>
            <person name="Zhu L."/>
            <person name="Gill N."/>
            <person name="Joshi T."/>
            <person name="Libault M."/>
            <person name="Sethuraman A."/>
            <person name="Zhang X."/>
            <person name="Shinozaki K."/>
            <person name="Nguyen H."/>
            <person name="Wing R."/>
            <person name="Cregan P."/>
            <person name="Specht J."/>
            <person name="Grimwood J."/>
            <person name="Rokhsar D."/>
            <person name="Stacey G."/>
            <person name="Shoemaker R."/>
            <person name="Jackson S."/>
        </authorList>
    </citation>
    <scope>NUCLEOTIDE SEQUENCE</scope>
    <source>
        <tissue evidence="3">Callus</tissue>
    </source>
</reference>
<dbReference type="InterPro" id="IPR008637">
    <property type="entry name" value="HR_lesion"/>
</dbReference>
<keyword evidence="1" id="KW-0812">Transmembrane</keyword>
<organism evidence="4">
    <name type="scientific">Glycine max</name>
    <name type="common">Soybean</name>
    <name type="synonym">Glycine hispida</name>
    <dbReference type="NCBI Taxonomy" id="3847"/>
    <lineage>
        <taxon>Eukaryota</taxon>
        <taxon>Viridiplantae</taxon>
        <taxon>Streptophyta</taxon>
        <taxon>Embryophyta</taxon>
        <taxon>Tracheophyta</taxon>
        <taxon>Spermatophyta</taxon>
        <taxon>Magnoliopsida</taxon>
        <taxon>eudicotyledons</taxon>
        <taxon>Gunneridae</taxon>
        <taxon>Pentapetalae</taxon>
        <taxon>rosids</taxon>
        <taxon>fabids</taxon>
        <taxon>Fabales</taxon>
        <taxon>Fabaceae</taxon>
        <taxon>Papilionoideae</taxon>
        <taxon>50 kb inversion clade</taxon>
        <taxon>NPAAA clade</taxon>
        <taxon>indigoferoid/millettioid clade</taxon>
        <taxon>Phaseoleae</taxon>
        <taxon>Glycine</taxon>
        <taxon>Glycine subgen. Soja</taxon>
    </lineage>
</organism>
<keyword evidence="1" id="KW-1133">Transmembrane helix</keyword>
<dbReference type="Gramene" id="KRH67350">
    <property type="protein sequence ID" value="KRH67350"/>
    <property type="gene ID" value="GLYMA_03G161600"/>
</dbReference>
<proteinExistence type="predicted"/>
<reference evidence="4" key="2">
    <citation type="submission" date="2018-02" db="UniProtKB">
        <authorList>
            <consortium name="EnsemblPlants"/>
        </authorList>
    </citation>
    <scope>IDENTIFICATION</scope>
    <source>
        <strain evidence="4">Williams 82</strain>
    </source>
</reference>
<evidence type="ECO:0000313" key="3">
    <source>
        <dbReference type="EMBL" id="KRH67350.1"/>
    </source>
</evidence>
<reference evidence="3 4" key="1">
    <citation type="journal article" date="2010" name="Nature">
        <title>Genome sequence of the palaeopolyploid soybean.</title>
        <authorList>
            <person name="Schmutz J."/>
            <person name="Cannon S.B."/>
            <person name="Schlueter J."/>
            <person name="Ma J."/>
            <person name="Mitros T."/>
            <person name="Nelson W."/>
            <person name="Hyten D.L."/>
            <person name="Song Q."/>
            <person name="Thelen J.J."/>
            <person name="Cheng J."/>
            <person name="Xu D."/>
            <person name="Hellsten U."/>
            <person name="May G.D."/>
            <person name="Yu Y."/>
            <person name="Sakurai T."/>
            <person name="Umezawa T."/>
            <person name="Bhattacharyya M.K."/>
            <person name="Sandhu D."/>
            <person name="Valliyodan B."/>
            <person name="Lindquist E."/>
            <person name="Peto M."/>
            <person name="Grant D."/>
            <person name="Shu S."/>
            <person name="Goodstein D."/>
            <person name="Barry K."/>
            <person name="Futrell-Griggs M."/>
            <person name="Abernathy B."/>
            <person name="Du J."/>
            <person name="Tian Z."/>
            <person name="Zhu L."/>
            <person name="Gill N."/>
            <person name="Joshi T."/>
            <person name="Libault M."/>
            <person name="Sethuraman A."/>
            <person name="Zhang X.-C."/>
            <person name="Shinozaki K."/>
            <person name="Nguyen H.T."/>
            <person name="Wing R.A."/>
            <person name="Cregan P."/>
            <person name="Specht J."/>
            <person name="Grimwood J."/>
            <person name="Rokhsar D."/>
            <person name="Stacey G."/>
            <person name="Shoemaker R.C."/>
            <person name="Jackson S.A."/>
        </authorList>
    </citation>
    <scope>NUCLEOTIDE SEQUENCE [LARGE SCALE GENOMIC DNA]</scope>
    <source>
        <strain evidence="4">cv. Williams 82</strain>
        <tissue evidence="3">Callus</tissue>
    </source>
</reference>
<accession>I1JP25</accession>
<feature type="transmembrane region" description="Helical" evidence="1">
    <location>
        <begin position="78"/>
        <end position="99"/>
    </location>
</feature>
<evidence type="ECO:0000313" key="4">
    <source>
        <dbReference type="EnsemblPlants" id="KRH67350"/>
    </source>
</evidence>
<dbReference type="AlphaFoldDB" id="I1JP25"/>
<evidence type="ECO:0000256" key="1">
    <source>
        <dbReference type="SAM" id="Phobius"/>
    </source>
</evidence>
<dbReference type="EMBL" id="CM000836">
    <property type="protein sequence ID" value="KRH67350.1"/>
    <property type="molecule type" value="Genomic_DNA"/>
</dbReference>
<dbReference type="Proteomes" id="UP000008827">
    <property type="component" value="Chromosome 3"/>
</dbReference>
<dbReference type="PANTHER" id="PTHR31474">
    <property type="entry name" value="HR-LIKE LESION-INDUCER"/>
    <property type="match status" value="1"/>
</dbReference>
<evidence type="ECO:0000256" key="2">
    <source>
        <dbReference type="SAM" id="SignalP"/>
    </source>
</evidence>
<keyword evidence="5" id="KW-1185">Reference proteome</keyword>
<gene>
    <name evidence="4" type="primary">LOC100817488</name>
    <name evidence="3" type="ORF">GLYMA_03G161600</name>
</gene>
<name>I1JP25_SOYBN</name>
<sequence length="120" mass="12960">MAFSSFLGRVLFASVFILSAYQEFNSYGVDGGPAAKALRPKFDAFAHQVHSKVGFQLPDIDMKFLVAGAIALKGLGGILFILSSSFGAFLLVCSLTFLYEIEVGFSSAQFFQALVLFSLL</sequence>
<evidence type="ECO:0000313" key="5">
    <source>
        <dbReference type="Proteomes" id="UP000008827"/>
    </source>
</evidence>
<dbReference type="Pfam" id="PF05514">
    <property type="entry name" value="HR_lesion"/>
    <property type="match status" value="1"/>
</dbReference>
<protein>
    <submittedName>
        <fullName evidence="3 4">Uncharacterized protein</fullName>
    </submittedName>
</protein>
<feature type="signal peptide" evidence="2">
    <location>
        <begin position="1"/>
        <end position="22"/>
    </location>
</feature>
<keyword evidence="2" id="KW-0732">Signal</keyword>
<feature type="chain" id="PRO_5014577287" evidence="2">
    <location>
        <begin position="23"/>
        <end position="120"/>
    </location>
</feature>
<dbReference type="EnsemblPlants" id="KRH67350">
    <property type="protein sequence ID" value="KRH67350"/>
    <property type="gene ID" value="GLYMA_03G161600"/>
</dbReference>
<dbReference type="PANTHER" id="PTHR31474:SF9">
    <property type="entry name" value="HR-LIKE LESION-INDUCING PROTEIN-LIKE PROTEIN"/>
    <property type="match status" value="1"/>
</dbReference>
<keyword evidence="1" id="KW-0472">Membrane</keyword>
<dbReference type="ExpressionAtlas" id="I1JP25">
    <property type="expression patterns" value="baseline and differential"/>
</dbReference>